<organism evidence="14 15">
    <name type="scientific">Kitasatospora indigofera</name>
    <dbReference type="NCBI Taxonomy" id="67307"/>
    <lineage>
        <taxon>Bacteria</taxon>
        <taxon>Bacillati</taxon>
        <taxon>Actinomycetota</taxon>
        <taxon>Actinomycetes</taxon>
        <taxon>Kitasatosporales</taxon>
        <taxon>Streptomycetaceae</taxon>
        <taxon>Kitasatospora</taxon>
    </lineage>
</organism>
<comment type="catalytic activity">
    <reaction evidence="9 11">
        <text>S-sulfanyl-L-cysteinyl-[protein] + uridine(34) in tRNA + AH2 + ATP = 2-thiouridine(34) in tRNA + L-cysteinyl-[protein] + A + AMP + diphosphate + H(+)</text>
        <dbReference type="Rhea" id="RHEA:47032"/>
        <dbReference type="Rhea" id="RHEA-COMP:10131"/>
        <dbReference type="Rhea" id="RHEA-COMP:11726"/>
        <dbReference type="Rhea" id="RHEA-COMP:11727"/>
        <dbReference type="Rhea" id="RHEA-COMP:11728"/>
        <dbReference type="ChEBI" id="CHEBI:13193"/>
        <dbReference type="ChEBI" id="CHEBI:15378"/>
        <dbReference type="ChEBI" id="CHEBI:17499"/>
        <dbReference type="ChEBI" id="CHEBI:29950"/>
        <dbReference type="ChEBI" id="CHEBI:30616"/>
        <dbReference type="ChEBI" id="CHEBI:33019"/>
        <dbReference type="ChEBI" id="CHEBI:61963"/>
        <dbReference type="ChEBI" id="CHEBI:65315"/>
        <dbReference type="ChEBI" id="CHEBI:87170"/>
        <dbReference type="ChEBI" id="CHEBI:456215"/>
        <dbReference type="EC" id="2.8.1.13"/>
    </reaction>
</comment>
<dbReference type="SUPFAM" id="SSF52402">
    <property type="entry name" value="Adenine nucleotide alpha hydrolases-like"/>
    <property type="match status" value="1"/>
</dbReference>
<dbReference type="PANTHER" id="PTHR11933:SF5">
    <property type="entry name" value="MITOCHONDRIAL TRNA-SPECIFIC 2-THIOURIDYLASE 1"/>
    <property type="match status" value="1"/>
</dbReference>
<feature type="binding site" evidence="11">
    <location>
        <position position="53"/>
    </location>
    <ligand>
        <name>ATP</name>
        <dbReference type="ChEBI" id="CHEBI:30616"/>
    </ligand>
</feature>
<evidence type="ECO:0000256" key="3">
    <source>
        <dbReference type="ARBA" id="ARBA00022679"/>
    </source>
</evidence>
<evidence type="ECO:0000256" key="11">
    <source>
        <dbReference type="HAMAP-Rule" id="MF_00144"/>
    </source>
</evidence>
<feature type="disulfide bond" description="Alternate" evidence="11">
    <location>
        <begin position="122"/>
        <end position="219"/>
    </location>
</feature>
<feature type="region of interest" description="Interaction with tRNA" evidence="11">
    <location>
        <begin position="169"/>
        <end position="171"/>
    </location>
</feature>
<evidence type="ECO:0000256" key="6">
    <source>
        <dbReference type="ARBA" id="ARBA00022840"/>
    </source>
</evidence>
<keyword evidence="2 11" id="KW-0820">tRNA-binding</keyword>
<dbReference type="EMBL" id="BNBO01000058">
    <property type="protein sequence ID" value="GHH82426.1"/>
    <property type="molecule type" value="Genomic_DNA"/>
</dbReference>
<feature type="site" description="Interaction with tRNA" evidence="11">
    <location>
        <position position="358"/>
    </location>
</feature>
<feature type="domain" description="tRNA-specific 2-thiouridylase MnmA-like central" evidence="13">
    <location>
        <begin position="228"/>
        <end position="293"/>
    </location>
</feature>
<reference evidence="14" key="2">
    <citation type="submission" date="2020-09" db="EMBL/GenBank/DDBJ databases">
        <authorList>
            <person name="Sun Q."/>
            <person name="Ohkuma M."/>
        </authorList>
    </citation>
    <scope>NUCLEOTIDE SEQUENCE</scope>
    <source>
        <strain evidence="14">JCM 4646</strain>
    </source>
</reference>
<dbReference type="RefSeq" id="WP_229927955.1">
    <property type="nucleotide sequence ID" value="NZ_BNBO01000058.1"/>
</dbReference>
<dbReference type="CDD" id="cd01998">
    <property type="entry name" value="MnmA_TRMU-like"/>
    <property type="match status" value="1"/>
</dbReference>
<evidence type="ECO:0000256" key="10">
    <source>
        <dbReference type="ARBA" id="ARBA00056575"/>
    </source>
</evidence>
<dbReference type="EC" id="2.8.1.13" evidence="11"/>
<dbReference type="GO" id="GO:0000049">
    <property type="term" value="F:tRNA binding"/>
    <property type="evidence" value="ECO:0007669"/>
    <property type="project" value="UniProtKB-KW"/>
</dbReference>
<feature type="site" description="Interaction with tRNA" evidence="11">
    <location>
        <position position="147"/>
    </location>
</feature>
<dbReference type="Proteomes" id="UP000617734">
    <property type="component" value="Unassembled WGS sequence"/>
</dbReference>
<dbReference type="GeneID" id="95357001"/>
<keyword evidence="1 11" id="KW-0963">Cytoplasm</keyword>
<evidence type="ECO:0000256" key="4">
    <source>
        <dbReference type="ARBA" id="ARBA00022694"/>
    </source>
</evidence>
<dbReference type="GO" id="GO:0002143">
    <property type="term" value="P:tRNA wobble position uridine thiolation"/>
    <property type="evidence" value="ECO:0007669"/>
    <property type="project" value="TreeGrafter"/>
</dbReference>
<evidence type="ECO:0000256" key="5">
    <source>
        <dbReference type="ARBA" id="ARBA00022741"/>
    </source>
</evidence>
<dbReference type="GO" id="GO:0103016">
    <property type="term" value="F:tRNA-uridine 2-sulfurtransferase activity"/>
    <property type="evidence" value="ECO:0007669"/>
    <property type="project" value="UniProtKB-EC"/>
</dbReference>
<evidence type="ECO:0000313" key="14">
    <source>
        <dbReference type="EMBL" id="GHH82426.1"/>
    </source>
</evidence>
<dbReference type="NCBIfam" id="TIGR00420">
    <property type="entry name" value="trmU"/>
    <property type="match status" value="1"/>
</dbReference>
<dbReference type="AlphaFoldDB" id="A0A919GE89"/>
<dbReference type="GO" id="GO:0005524">
    <property type="term" value="F:ATP binding"/>
    <property type="evidence" value="ECO:0007669"/>
    <property type="project" value="UniProtKB-KW"/>
</dbReference>
<feature type="domain" description="tRNA-specific 2-thiouridylase MnmA-like C-terminal" evidence="12">
    <location>
        <begin position="302"/>
        <end position="374"/>
    </location>
</feature>
<keyword evidence="6 11" id="KW-0067">ATP-binding</keyword>
<keyword evidence="7 11" id="KW-0694">RNA-binding</keyword>
<feature type="active site" description="Nucleophile" evidence="11">
    <location>
        <position position="122"/>
    </location>
</feature>
<keyword evidence="5 11" id="KW-0547">Nucleotide-binding</keyword>
<evidence type="ECO:0000256" key="2">
    <source>
        <dbReference type="ARBA" id="ARBA00022555"/>
    </source>
</evidence>
<reference evidence="14" key="1">
    <citation type="journal article" date="2014" name="Int. J. Syst. Evol. Microbiol.">
        <title>Complete genome sequence of Corynebacterium casei LMG S-19264T (=DSM 44701T), isolated from a smear-ripened cheese.</title>
        <authorList>
            <consortium name="US DOE Joint Genome Institute (JGI-PGF)"/>
            <person name="Walter F."/>
            <person name="Albersmeier A."/>
            <person name="Kalinowski J."/>
            <person name="Ruckert C."/>
        </authorList>
    </citation>
    <scope>NUCLEOTIDE SEQUENCE</scope>
    <source>
        <strain evidence="14">JCM 4646</strain>
    </source>
</reference>
<comment type="caution">
    <text evidence="11">Lacks conserved residue(s) required for the propagation of feature annotation.</text>
</comment>
<proteinExistence type="inferred from homology"/>
<dbReference type="InterPro" id="IPR046884">
    <property type="entry name" value="MnmA-like_central"/>
</dbReference>
<dbReference type="InterPro" id="IPR046885">
    <property type="entry name" value="MnmA-like_C"/>
</dbReference>
<keyword evidence="3 11" id="KW-0808">Transferase</keyword>
<keyword evidence="4 11" id="KW-0819">tRNA processing</keyword>
<sequence length="384" mass="40457">MTEFPGAPTGPSPIDAAGGRRLRVLAAMSGGVDSAVAAARAAEAGHEVTGVHLALSANPQSFRTGARGCCTIEDSRDARRAADVIGIPFYVWDLAERFREDVIDDFVAEYAAGRTPNPCLRCNEKIKFAALLDKAIALGFDAVCTGHYARIVDLPTGERELHRAVDAAKDQSYVLGVLDADQLAHSLFPLGDTTKDVIREEAERRGLAVAKKPDSHDICFIADGDTQGFLAKHLGTATGDIVDADGTKLGEHDGAYGFTIGQRKGLRIGRPAADGKPRYVLDISPVDNTVTVGPAEGLDVLSLTAIRPRWCGAVPAADGRYTAQLRAHGEEVPVSAAVVDGELRVELDTPARGIAPGQAVVLYDGTRVVGSATIAATERRSVNA</sequence>
<dbReference type="Pfam" id="PF20259">
    <property type="entry name" value="tRNA_Me_trans_M"/>
    <property type="match status" value="1"/>
</dbReference>
<dbReference type="InterPro" id="IPR023382">
    <property type="entry name" value="MnmA-like_central_sf"/>
</dbReference>
<evidence type="ECO:0000313" key="15">
    <source>
        <dbReference type="Proteomes" id="UP000617734"/>
    </source>
</evidence>
<dbReference type="Pfam" id="PF03054">
    <property type="entry name" value="tRNA_Me_trans"/>
    <property type="match status" value="1"/>
</dbReference>
<dbReference type="InterPro" id="IPR004506">
    <property type="entry name" value="MnmA-like"/>
</dbReference>
<dbReference type="Pfam" id="PF20258">
    <property type="entry name" value="tRNA_Me_trans_C"/>
    <property type="match status" value="1"/>
</dbReference>
<dbReference type="Gene3D" id="2.40.30.10">
    <property type="entry name" value="Translation factors"/>
    <property type="match status" value="1"/>
</dbReference>
<dbReference type="NCBIfam" id="NF001138">
    <property type="entry name" value="PRK00143.1"/>
    <property type="match status" value="1"/>
</dbReference>
<comment type="similarity">
    <text evidence="11">Belongs to the MnmA/TRMU family.</text>
</comment>
<comment type="caution">
    <text evidence="14">The sequence shown here is derived from an EMBL/GenBank/DDBJ whole genome shotgun (WGS) entry which is preliminary data.</text>
</comment>
<feature type="binding site" evidence="11">
    <location>
        <begin position="27"/>
        <end position="34"/>
    </location>
    <ligand>
        <name>ATP</name>
        <dbReference type="ChEBI" id="CHEBI:30616"/>
    </ligand>
</feature>
<feature type="binding site" evidence="11">
    <location>
        <position position="146"/>
    </location>
    <ligand>
        <name>ATP</name>
        <dbReference type="ChEBI" id="CHEBI:30616"/>
    </ligand>
</feature>
<dbReference type="GO" id="GO:0005737">
    <property type="term" value="C:cytoplasm"/>
    <property type="evidence" value="ECO:0007669"/>
    <property type="project" value="UniProtKB-SubCell"/>
</dbReference>
<dbReference type="FunFam" id="2.30.30.280:FF:000001">
    <property type="entry name" value="tRNA-specific 2-thiouridylase MnmA"/>
    <property type="match status" value="1"/>
</dbReference>
<keyword evidence="15" id="KW-1185">Reference proteome</keyword>
<comment type="subcellular location">
    <subcellularLocation>
        <location evidence="11">Cytoplasm</location>
    </subcellularLocation>
</comment>
<evidence type="ECO:0000256" key="7">
    <source>
        <dbReference type="ARBA" id="ARBA00022884"/>
    </source>
</evidence>
<evidence type="ECO:0000259" key="12">
    <source>
        <dbReference type="Pfam" id="PF20258"/>
    </source>
</evidence>
<gene>
    <name evidence="11 14" type="primary">mnmA</name>
    <name evidence="14" type="ORF">GCM10018781_67320</name>
</gene>
<dbReference type="FunFam" id="3.40.50.620:FF:000057">
    <property type="entry name" value="tRNA-specific 2-thiouridylase MnmA"/>
    <property type="match status" value="1"/>
</dbReference>
<dbReference type="Gene3D" id="2.30.30.280">
    <property type="entry name" value="Adenine nucleotide alpha hydrolases-like domains"/>
    <property type="match status" value="1"/>
</dbReference>
<name>A0A919GE89_9ACTN</name>
<dbReference type="Gene3D" id="3.40.50.620">
    <property type="entry name" value="HUPs"/>
    <property type="match status" value="1"/>
</dbReference>
<evidence type="ECO:0000256" key="8">
    <source>
        <dbReference type="ARBA" id="ARBA00023157"/>
    </source>
</evidence>
<feature type="active site" description="Cysteine persulfide intermediate" evidence="11">
    <location>
        <position position="219"/>
    </location>
</feature>
<evidence type="ECO:0000256" key="1">
    <source>
        <dbReference type="ARBA" id="ARBA00022490"/>
    </source>
</evidence>
<keyword evidence="8 11" id="KW-1015">Disulfide bond</keyword>
<dbReference type="PANTHER" id="PTHR11933">
    <property type="entry name" value="TRNA 5-METHYLAMINOMETHYL-2-THIOURIDYLATE -METHYLTRANSFERASE"/>
    <property type="match status" value="1"/>
</dbReference>
<dbReference type="InterPro" id="IPR014729">
    <property type="entry name" value="Rossmann-like_a/b/a_fold"/>
</dbReference>
<evidence type="ECO:0000259" key="13">
    <source>
        <dbReference type="Pfam" id="PF20259"/>
    </source>
</evidence>
<dbReference type="HAMAP" id="MF_00144">
    <property type="entry name" value="tRNA_thiouridyl_MnmA"/>
    <property type="match status" value="1"/>
</dbReference>
<accession>A0A919GE89</accession>
<evidence type="ECO:0000256" key="9">
    <source>
        <dbReference type="ARBA" id="ARBA00051542"/>
    </source>
</evidence>
<protein>
    <recommendedName>
        <fullName evidence="11">tRNA-specific 2-thiouridylase MnmA</fullName>
        <ecNumber evidence="11">2.8.1.13</ecNumber>
    </recommendedName>
</protein>
<comment type="function">
    <text evidence="10 11">Catalyzes the 2-thiolation of uridine at the wobble position (U34) of tRNA, leading to the formation of s(2)U34.</text>
</comment>